<accession>A0A7C4THS5</accession>
<sequence>MTRHEIVNRANQMINTAWSPNRICRGWNTSISPGYFYPGNTYYGELYTQNNPQEDWAEFNYGVTHLPYDYYGYWVNNRWYNYYGNDCSGFVSVCWKMPSRWTTLNFYDDANGAQNYCYSIGSTGSAQTAPLIKGDALNCCNSHILLFNYRLGSNAVVSMEQTPNTARMRIWYYSSLSSYQPIRRKRLIAAFVQFDNYPTIVNALDNFSVRHYFYISYENAPADLVFEIREQSSGAVLLSQKCSNIGDGYWYKTFYSSLPDLGYDYYVYFVAYLTPPNGNWDNRYCSVSTANNPTLVKTASCPAGIEVFRNSGSLSGTGANCTFSVNISGRHTVVMCGNNNADFDLYAKWDSPPTINSYDYRGYTTSSLEWFTIEGSGNLYIMVHSYSGSGNWLCNVVTGHPVNYYKPLGALSGSGSYQWWNVLGSGGDDKGWAYLSGPDNADFDLYIKWNSVATPSNYDARGISVLSQEICTYPGSGNFYMTAYSYSGSGICFLLGLIFTENKGANFISANDQNPKSGKMEIPDSYELFQNSPNPFRTTTTIRYVVPVYSSVTLKVYNQAGQLVRTLIDGRQKPGFYTTIWDGKNDSGKKLPDGVYFYTIRTPSFSVTKSMVLLN</sequence>
<dbReference type="AlphaFoldDB" id="A0A7C4THS5"/>
<name>A0A7C4THS5_UNCW3</name>
<protein>
    <submittedName>
        <fullName evidence="2">T9SS type A sorting domain-containing protein</fullName>
    </submittedName>
</protein>
<dbReference type="EMBL" id="DTGZ01000058">
    <property type="protein sequence ID" value="HGV97289.1"/>
    <property type="molecule type" value="Genomic_DNA"/>
</dbReference>
<evidence type="ECO:0000313" key="2">
    <source>
        <dbReference type="EMBL" id="HGV97289.1"/>
    </source>
</evidence>
<dbReference type="InterPro" id="IPR025965">
    <property type="entry name" value="FlgD/Vpr_Ig-like"/>
</dbReference>
<proteinExistence type="predicted"/>
<dbReference type="Gene3D" id="2.60.120.380">
    <property type="match status" value="2"/>
</dbReference>
<organism evidence="2">
    <name type="scientific">candidate division WOR-3 bacterium</name>
    <dbReference type="NCBI Taxonomy" id="2052148"/>
    <lineage>
        <taxon>Bacteria</taxon>
        <taxon>Bacteria division WOR-3</taxon>
    </lineage>
</organism>
<comment type="caution">
    <text evidence="2">The sequence shown here is derived from an EMBL/GenBank/DDBJ whole genome shotgun (WGS) entry which is preliminary data.</text>
</comment>
<evidence type="ECO:0000259" key="1">
    <source>
        <dbReference type="Pfam" id="PF13860"/>
    </source>
</evidence>
<gene>
    <name evidence="2" type="ORF">ENV60_03205</name>
</gene>
<feature type="domain" description="FlgD/Vpr Ig-like" evidence="1">
    <location>
        <begin position="550"/>
        <end position="600"/>
    </location>
</feature>
<dbReference type="NCBIfam" id="TIGR04183">
    <property type="entry name" value="Por_Secre_tail"/>
    <property type="match status" value="1"/>
</dbReference>
<dbReference type="Gene3D" id="2.60.40.4070">
    <property type="match status" value="1"/>
</dbReference>
<dbReference type="Pfam" id="PF13860">
    <property type="entry name" value="FlgD_ig"/>
    <property type="match status" value="1"/>
</dbReference>
<dbReference type="InterPro" id="IPR026444">
    <property type="entry name" value="Secre_tail"/>
</dbReference>
<reference evidence="2" key="1">
    <citation type="journal article" date="2020" name="mSystems">
        <title>Genome- and Community-Level Interaction Insights into Carbon Utilization and Element Cycling Functions of Hydrothermarchaeota in Hydrothermal Sediment.</title>
        <authorList>
            <person name="Zhou Z."/>
            <person name="Liu Y."/>
            <person name="Xu W."/>
            <person name="Pan J."/>
            <person name="Luo Z.H."/>
            <person name="Li M."/>
        </authorList>
    </citation>
    <scope>NUCLEOTIDE SEQUENCE [LARGE SCALE GENOMIC DNA]</scope>
    <source>
        <strain evidence="2">SpSt-774</strain>
    </source>
</reference>